<keyword evidence="2" id="KW-1185">Reference proteome</keyword>
<evidence type="ECO:0000313" key="2">
    <source>
        <dbReference type="Proteomes" id="UP000198847"/>
    </source>
</evidence>
<evidence type="ECO:0008006" key="3">
    <source>
        <dbReference type="Google" id="ProtNLM"/>
    </source>
</evidence>
<dbReference type="STRING" id="112903.SAMN04490178_12566"/>
<evidence type="ECO:0000313" key="1">
    <source>
        <dbReference type="EMBL" id="SEP40602.1"/>
    </source>
</evidence>
<organism evidence="1 2">
    <name type="scientific">Propionispora vibrioides</name>
    <dbReference type="NCBI Taxonomy" id="112903"/>
    <lineage>
        <taxon>Bacteria</taxon>
        <taxon>Bacillati</taxon>
        <taxon>Bacillota</taxon>
        <taxon>Negativicutes</taxon>
        <taxon>Selenomonadales</taxon>
        <taxon>Sporomusaceae</taxon>
        <taxon>Propionispora</taxon>
    </lineage>
</organism>
<dbReference type="AlphaFoldDB" id="A0A1H8XLL2"/>
<dbReference type="OrthoDB" id="9811390at2"/>
<dbReference type="Pfam" id="PF04025">
    <property type="entry name" value="RemA-like"/>
    <property type="match status" value="1"/>
</dbReference>
<sequence>MFLHLGADTVIPLKNVISINDLRTVKSGINHEFLKTMREEQMIVDISDNNPKSFVLTDKVVYLSAISSLTLKKRAGQIPEEEEE</sequence>
<dbReference type="Proteomes" id="UP000198847">
    <property type="component" value="Unassembled WGS sequence"/>
</dbReference>
<protein>
    <recommendedName>
        <fullName evidence="3">DUF370 domain-containing protein</fullName>
    </recommendedName>
</protein>
<name>A0A1H8XLL2_9FIRM</name>
<dbReference type="RefSeq" id="WP_091750342.1">
    <property type="nucleotide sequence ID" value="NZ_FODY01000025.1"/>
</dbReference>
<accession>A0A1H8XLL2</accession>
<dbReference type="InterPro" id="IPR007169">
    <property type="entry name" value="RemA-like"/>
</dbReference>
<proteinExistence type="predicted"/>
<reference evidence="1 2" key="1">
    <citation type="submission" date="2016-10" db="EMBL/GenBank/DDBJ databases">
        <authorList>
            <person name="de Groot N.N."/>
        </authorList>
    </citation>
    <scope>NUCLEOTIDE SEQUENCE [LARGE SCALE GENOMIC DNA]</scope>
    <source>
        <strain evidence="1 2">DSM 13305</strain>
    </source>
</reference>
<dbReference type="NCBIfam" id="NF046065">
    <property type="entry name" value="MtxRegRemB"/>
    <property type="match status" value="1"/>
</dbReference>
<dbReference type="EMBL" id="FODY01000025">
    <property type="protein sequence ID" value="SEP40602.1"/>
    <property type="molecule type" value="Genomic_DNA"/>
</dbReference>
<gene>
    <name evidence="1" type="ORF">SAMN04490178_12566</name>
</gene>